<organism evidence="1 2">
    <name type="scientific">Variovorax gossypii</name>
    <dbReference type="NCBI Taxonomy" id="1679495"/>
    <lineage>
        <taxon>Bacteria</taxon>
        <taxon>Pseudomonadati</taxon>
        <taxon>Pseudomonadota</taxon>
        <taxon>Betaproteobacteria</taxon>
        <taxon>Burkholderiales</taxon>
        <taxon>Comamonadaceae</taxon>
        <taxon>Variovorax</taxon>
    </lineage>
</organism>
<dbReference type="EMBL" id="RXOE01000002">
    <property type="protein sequence ID" value="RTQ34692.1"/>
    <property type="molecule type" value="Genomic_DNA"/>
</dbReference>
<dbReference type="OrthoDB" id="5767052at2"/>
<proteinExistence type="predicted"/>
<gene>
    <name evidence="1" type="ORF">EJP69_09760</name>
</gene>
<dbReference type="Pfam" id="PF19795">
    <property type="entry name" value="DUF6279"/>
    <property type="match status" value="1"/>
</dbReference>
<accession>A0A431TLY7</accession>
<dbReference type="PROSITE" id="PS51257">
    <property type="entry name" value="PROKAR_LIPOPROTEIN"/>
    <property type="match status" value="1"/>
</dbReference>
<protein>
    <recommendedName>
        <fullName evidence="3">Lipoprotein</fullName>
    </recommendedName>
</protein>
<evidence type="ECO:0000313" key="1">
    <source>
        <dbReference type="EMBL" id="RTQ34692.1"/>
    </source>
</evidence>
<comment type="caution">
    <text evidence="1">The sequence shown here is derived from an EMBL/GenBank/DDBJ whole genome shotgun (WGS) entry which is preliminary data.</text>
</comment>
<evidence type="ECO:0008006" key="3">
    <source>
        <dbReference type="Google" id="ProtNLM"/>
    </source>
</evidence>
<reference evidence="1 2" key="1">
    <citation type="submission" date="2018-12" db="EMBL/GenBank/DDBJ databases">
        <title>The genome of Variovorax gossypii DSM 100435.</title>
        <authorList>
            <person name="Gao J."/>
            <person name="Sun J."/>
        </authorList>
    </citation>
    <scope>NUCLEOTIDE SEQUENCE [LARGE SCALE GENOMIC DNA]</scope>
    <source>
        <strain evidence="1 2">DSM 100435</strain>
    </source>
</reference>
<dbReference type="AlphaFoldDB" id="A0A431TLY7"/>
<keyword evidence="2" id="KW-1185">Reference proteome</keyword>
<dbReference type="Proteomes" id="UP000267418">
    <property type="component" value="Unassembled WGS sequence"/>
</dbReference>
<evidence type="ECO:0000313" key="2">
    <source>
        <dbReference type="Proteomes" id="UP000267418"/>
    </source>
</evidence>
<name>A0A431TLY7_9BURK</name>
<sequence length="301" mass="34081">MRFFSRIRCATCSAISAVTRIIGALLVVAALGACSAIQLAYNNLPTVSYWWLDGYLDFDGAQTPKVRDELAQLLAWHRQNELPRLASLLKEAQAMAPGEVTPEQVCAMADRIRERLLAVTERAEPAGTELALSLNEAQLQQLERKYAKNNAEYRKDWLDRTPAQVQEKRYDQFLDRTEDFYGRLSAEQRELLKQQVAQSVFDPKLADAERRKRQQEALRLLRGFVAGKPSPAEARAALHDYIQRIAEPPPGPWRDHQQALLQEGCRNTAAMHNGTSASQRAQAVRRLQAYQDDLRELVAAR</sequence>